<dbReference type="Proteomes" id="UP000269289">
    <property type="component" value="Unassembled WGS sequence"/>
</dbReference>
<dbReference type="RefSeq" id="WP_122149367.1">
    <property type="nucleotide sequence ID" value="NZ_RFFI01000050.1"/>
</dbReference>
<sequence>MPARFQMSRQHPWARDNPEAVIVDRRTRWGNPYRVGDITPVWRDRYGWGFVHTRASAVEAFADYAQSRGAPYTRALVAELAGRDLACWCPLDQPCHGDVLLQIANRTGGEGR</sequence>
<dbReference type="EMBL" id="RFFI01000050">
    <property type="protein sequence ID" value="RMI09385.1"/>
    <property type="molecule type" value="Genomic_DNA"/>
</dbReference>
<dbReference type="AlphaFoldDB" id="A0A3M2JEK0"/>
<reference evidence="2 3" key="1">
    <citation type="submission" date="2018-10" db="EMBL/GenBank/DDBJ databases">
        <title>Isolation, diversity and antifungal activity of actinobacteria from wheat.</title>
        <authorList>
            <person name="Han C."/>
        </authorList>
    </citation>
    <scope>NUCLEOTIDE SEQUENCE [LARGE SCALE GENOMIC DNA]</scope>
    <source>
        <strain evidence="2 3">NEAU-YY56</strain>
    </source>
</reference>
<evidence type="ECO:0000313" key="3">
    <source>
        <dbReference type="Proteomes" id="UP000269289"/>
    </source>
</evidence>
<keyword evidence="3" id="KW-1185">Reference proteome</keyword>
<protein>
    <submittedName>
        <fullName evidence="2">DUF4326 domain-containing protein</fullName>
    </submittedName>
</protein>
<comment type="caution">
    <text evidence="2">The sequence shown here is derived from an EMBL/GenBank/DDBJ whole genome shotgun (WGS) entry which is preliminary data.</text>
</comment>
<dbReference type="OrthoDB" id="3483205at2"/>
<gene>
    <name evidence="2" type="ORF">EBM89_10405</name>
</gene>
<evidence type="ECO:0000259" key="1">
    <source>
        <dbReference type="Pfam" id="PF14216"/>
    </source>
</evidence>
<proteinExistence type="predicted"/>
<name>A0A3M2JEK0_9CELL</name>
<feature type="domain" description="DUF4326" evidence="1">
    <location>
        <begin position="15"/>
        <end position="102"/>
    </location>
</feature>
<dbReference type="Pfam" id="PF14216">
    <property type="entry name" value="DUF4326"/>
    <property type="match status" value="1"/>
</dbReference>
<evidence type="ECO:0000313" key="2">
    <source>
        <dbReference type="EMBL" id="RMI09385.1"/>
    </source>
</evidence>
<accession>A0A3M2JEK0</accession>
<organism evidence="2 3">
    <name type="scientific">Cellulomonas triticagri</name>
    <dbReference type="NCBI Taxonomy" id="2483352"/>
    <lineage>
        <taxon>Bacteria</taxon>
        <taxon>Bacillati</taxon>
        <taxon>Actinomycetota</taxon>
        <taxon>Actinomycetes</taxon>
        <taxon>Micrococcales</taxon>
        <taxon>Cellulomonadaceae</taxon>
        <taxon>Cellulomonas</taxon>
    </lineage>
</organism>
<dbReference type="InterPro" id="IPR025475">
    <property type="entry name" value="DUF4326"/>
</dbReference>